<evidence type="ECO:0000259" key="8">
    <source>
        <dbReference type="Pfam" id="PF07715"/>
    </source>
</evidence>
<dbReference type="PANTHER" id="PTHR40980">
    <property type="entry name" value="PLUG DOMAIN-CONTAINING PROTEIN"/>
    <property type="match status" value="1"/>
</dbReference>
<feature type="signal peptide" evidence="6">
    <location>
        <begin position="1"/>
        <end position="28"/>
    </location>
</feature>
<evidence type="ECO:0000259" key="7">
    <source>
        <dbReference type="Pfam" id="PF00593"/>
    </source>
</evidence>
<reference evidence="9 10" key="2">
    <citation type="submission" date="2020-08" db="EMBL/GenBank/DDBJ databases">
        <authorList>
            <person name="Partida-Martinez L."/>
            <person name="Huntemann M."/>
            <person name="Clum A."/>
            <person name="Wang J."/>
            <person name="Palaniappan K."/>
            <person name="Ritter S."/>
            <person name="Chen I.-M."/>
            <person name="Stamatis D."/>
            <person name="Reddy T."/>
            <person name="O'Malley R."/>
            <person name="Daum C."/>
            <person name="Shapiro N."/>
            <person name="Ivanova N."/>
            <person name="Kyrpides N."/>
            <person name="Woyke T."/>
        </authorList>
    </citation>
    <scope>NUCLEOTIDE SEQUENCE [LARGE SCALE GENOMIC DNA]</scope>
    <source>
        <strain evidence="9 10">AS3.13</strain>
    </source>
</reference>
<feature type="compositionally biased region" description="Polar residues" evidence="5">
    <location>
        <begin position="44"/>
        <end position="63"/>
    </location>
</feature>
<dbReference type="Pfam" id="PF00593">
    <property type="entry name" value="TonB_dep_Rec_b-barrel"/>
    <property type="match status" value="1"/>
</dbReference>
<evidence type="ECO:0000256" key="4">
    <source>
        <dbReference type="RuleBase" id="RU003357"/>
    </source>
</evidence>
<dbReference type="RefSeq" id="WP_184506004.1">
    <property type="nucleotide sequence ID" value="NZ_JACHBT010000011.1"/>
</dbReference>
<comment type="subcellular location">
    <subcellularLocation>
        <location evidence="1 4">Cell outer membrane</location>
    </subcellularLocation>
</comment>
<feature type="domain" description="TonB-dependent receptor plug" evidence="8">
    <location>
        <begin position="86"/>
        <end position="193"/>
    </location>
</feature>
<comment type="similarity">
    <text evidence="4">Belongs to the TonB-dependent receptor family.</text>
</comment>
<evidence type="ECO:0000256" key="1">
    <source>
        <dbReference type="ARBA" id="ARBA00004442"/>
    </source>
</evidence>
<feature type="chain" id="PRO_5030546166" evidence="6">
    <location>
        <begin position="29"/>
        <end position="950"/>
    </location>
</feature>
<dbReference type="NCBIfam" id="TIGR01782">
    <property type="entry name" value="TonB-Xanth-Caul"/>
    <property type="match status" value="1"/>
</dbReference>
<dbReference type="InterPro" id="IPR036942">
    <property type="entry name" value="Beta-barrel_TonB_sf"/>
</dbReference>
<sequence length="950" mass="102398">MRKLEARWLIGASVVAIAIGGSSGVAGAQTNATPTQGGGIRVEQGSNPDRPTGALNASQVAQQDQNEQDIVVTGVRESLRSAQALKRNASQILDSVQATDIGKLPDANTTEALQRITGVQIQRRYGEGATDFDHRTSPAITVRGLTQVQNFLDGRAVYSASGGRAFDLEGIPPELLAGIDVYKNAPANIIEGGVGAAVNLRTRLPFDQPGQTISGTVRGNYYDRVDKFGYSASGLYSNRFDTGIGEIGILANAVYSTSAYRQDGILANPQNPIPAGSIAGAPANAKAPMGMQVYDDLGDRRRLGVAAAIQWQAADNLLVTGQYQLAKYWFNRRGAYYYTVNGGSESNPLPGSTFTFNKDGYATSGSLQQQNFETGRFDQQLWSQSQNFTLGADWQATDRAKVHFDVQYLKSYYNADRNGHVLTLFTETGQNTATGSPHPSIIDFDLRGSRPRWDVRDKALLTNPANYATPFIADALQRNDADTLALAYDIEYDLEGGFLQKLRGGARYSDNSIDLRGTWNGVCLYATGPDPSCSAKDGTALIPLSRNPQLAMSAPSPHFFDGKSVTGGLLYPALPGGGSVTGDVWKQTKALYALFGAKTKDAFTSGDLNAQTEKTYTVWGSTDYAFEAAGIRFDGNAGVRLVKTDLTSFGTQFNSDGTTSPLAIAKSYTRALPSVNLRARLTEEFQMRFAYSKGLARPNFDQLSTNLTLNNANQVNPITGRPSASSGNPRLNPIESNNFDLTAEWYFAPTGSVTGGLFYKKVDGFLASGTLVQTFQGRAYDVSTVLNSGKGTVKGAEIGYQQFLDFLPGLLSGFGVQANYTYVDSNVTNPFAVAGSGMSAQLPLEKLSKHNYNLIGLYEKGPLTARLAYNWRSSYLDQTFGAGTNQPQYAKPYASLDASVSVNLNTHVAISADAVNLTNRMNVTYIGTIGQPLQYQLNDRRFGLSLRATY</sequence>
<proteinExistence type="inferred from homology"/>
<evidence type="ECO:0000256" key="5">
    <source>
        <dbReference type="SAM" id="MobiDB-lite"/>
    </source>
</evidence>
<feature type="domain" description="TonB-dependent receptor-like beta-barrel" evidence="7">
    <location>
        <begin position="462"/>
        <end position="917"/>
    </location>
</feature>
<feature type="region of interest" description="Disordered" evidence="5">
    <location>
        <begin position="25"/>
        <end position="63"/>
    </location>
</feature>
<dbReference type="InterPro" id="IPR037066">
    <property type="entry name" value="Plug_dom_sf"/>
</dbReference>
<dbReference type="GO" id="GO:0009279">
    <property type="term" value="C:cell outer membrane"/>
    <property type="evidence" value="ECO:0007669"/>
    <property type="project" value="UniProtKB-SubCell"/>
</dbReference>
<keyword evidence="9" id="KW-0675">Receptor</keyword>
<dbReference type="PANTHER" id="PTHR40980:SF4">
    <property type="entry name" value="TONB-DEPENDENT RECEPTOR-LIKE BETA-BARREL DOMAIN-CONTAINING PROTEIN"/>
    <property type="match status" value="1"/>
</dbReference>
<gene>
    <name evidence="9" type="ORF">F4693_002266</name>
</gene>
<accession>A0A7X0MQ87</accession>
<keyword evidence="2 4" id="KW-0472">Membrane</keyword>
<protein>
    <submittedName>
        <fullName evidence="9">TonB-dependent receptor</fullName>
    </submittedName>
</protein>
<evidence type="ECO:0000256" key="2">
    <source>
        <dbReference type="ARBA" id="ARBA00023136"/>
    </source>
</evidence>
<keyword evidence="6" id="KW-0732">Signal</keyword>
<evidence type="ECO:0000313" key="10">
    <source>
        <dbReference type="Proteomes" id="UP000522313"/>
    </source>
</evidence>
<dbReference type="SUPFAM" id="SSF56935">
    <property type="entry name" value="Porins"/>
    <property type="match status" value="1"/>
</dbReference>
<dbReference type="InterPro" id="IPR000531">
    <property type="entry name" value="Beta-barrel_TonB"/>
</dbReference>
<evidence type="ECO:0000313" key="9">
    <source>
        <dbReference type="EMBL" id="MBB6505278.1"/>
    </source>
</evidence>
<dbReference type="InterPro" id="IPR012910">
    <property type="entry name" value="Plug_dom"/>
</dbReference>
<organism evidence="9 10">
    <name type="scientific">Sphingomonas endophytica</name>
    <dbReference type="NCBI Taxonomy" id="869719"/>
    <lineage>
        <taxon>Bacteria</taxon>
        <taxon>Pseudomonadati</taxon>
        <taxon>Pseudomonadota</taxon>
        <taxon>Alphaproteobacteria</taxon>
        <taxon>Sphingomonadales</taxon>
        <taxon>Sphingomonadaceae</taxon>
        <taxon>Sphingomonas</taxon>
    </lineage>
</organism>
<dbReference type="Proteomes" id="UP000522313">
    <property type="component" value="Unassembled WGS sequence"/>
</dbReference>
<evidence type="ECO:0000256" key="6">
    <source>
        <dbReference type="SAM" id="SignalP"/>
    </source>
</evidence>
<dbReference type="EMBL" id="JACHBT010000011">
    <property type="protein sequence ID" value="MBB6505278.1"/>
    <property type="molecule type" value="Genomic_DNA"/>
</dbReference>
<reference evidence="9 10" key="1">
    <citation type="submission" date="2020-08" db="EMBL/GenBank/DDBJ databases">
        <title>The Agave Microbiome: Exploring the role of microbial communities in plant adaptations to desert environments.</title>
        <authorList>
            <person name="Partida-Martinez L.P."/>
        </authorList>
    </citation>
    <scope>NUCLEOTIDE SEQUENCE [LARGE SCALE GENOMIC DNA]</scope>
    <source>
        <strain evidence="9 10">AS3.13</strain>
    </source>
</reference>
<dbReference type="Pfam" id="PF07715">
    <property type="entry name" value="Plug"/>
    <property type="match status" value="1"/>
</dbReference>
<evidence type="ECO:0000256" key="3">
    <source>
        <dbReference type="ARBA" id="ARBA00023237"/>
    </source>
</evidence>
<dbReference type="AlphaFoldDB" id="A0A7X0MQ87"/>
<dbReference type="Gene3D" id="2.40.170.20">
    <property type="entry name" value="TonB-dependent receptor, beta-barrel domain"/>
    <property type="match status" value="1"/>
</dbReference>
<name>A0A7X0MQ87_9SPHN</name>
<comment type="caution">
    <text evidence="9">The sequence shown here is derived from an EMBL/GenBank/DDBJ whole genome shotgun (WGS) entry which is preliminary data.</text>
</comment>
<keyword evidence="4" id="KW-0798">TonB box</keyword>
<dbReference type="InterPro" id="IPR010104">
    <property type="entry name" value="TonB_rcpt_bac"/>
</dbReference>
<keyword evidence="3" id="KW-0998">Cell outer membrane</keyword>
<dbReference type="Gene3D" id="2.170.130.10">
    <property type="entry name" value="TonB-dependent receptor, plug domain"/>
    <property type="match status" value="1"/>
</dbReference>